<dbReference type="InterPro" id="IPR036393">
    <property type="entry name" value="AceGlu_kinase-like_sf"/>
</dbReference>
<comment type="pathway">
    <text evidence="1">Pyrimidine metabolism; CTP biosynthesis via de novo pathway; UDP from UMP (UMPK route): step 1/1.</text>
</comment>
<dbReference type="GO" id="GO:0006225">
    <property type="term" value="P:UDP biosynthetic process"/>
    <property type="evidence" value="ECO:0007669"/>
    <property type="project" value="TreeGrafter"/>
</dbReference>
<dbReference type="PANTHER" id="PTHR42833">
    <property type="entry name" value="URIDYLATE KINASE"/>
    <property type="match status" value="1"/>
</dbReference>
<sequence length="139" mass="15344">MSRVLSVCVRSGNLTKAYSRKLYLPKMQRIYFVVPFPLKVLVQIESTLVCAVHAEALVKGTNVDGVYDCNSQDNNVTFEHISFRELTARGATAMDMMAITFCEDNGIPVVVFNLLNPGNISRALCGDQVGTLIDQAERV</sequence>
<accession>A0AAN7LD09</accession>
<comment type="similarity">
    <text evidence="2">Belongs to the UMP kinase family.</text>
</comment>
<evidence type="ECO:0000256" key="1">
    <source>
        <dbReference type="ARBA" id="ARBA00004791"/>
    </source>
</evidence>
<dbReference type="InterPro" id="IPR001048">
    <property type="entry name" value="Asp/Glu/Uridylate_kinase"/>
</dbReference>
<evidence type="ECO:0000256" key="5">
    <source>
        <dbReference type="ARBA" id="ARBA00032092"/>
    </source>
</evidence>
<dbReference type="AlphaFoldDB" id="A0AAN7LD09"/>
<evidence type="ECO:0000313" key="8">
    <source>
        <dbReference type="Proteomes" id="UP001346149"/>
    </source>
</evidence>
<protein>
    <recommendedName>
        <fullName evidence="3">UMP kinase</fullName>
        <ecNumber evidence="3">2.7.4.22</ecNumber>
    </recommendedName>
    <alternativeName>
        <fullName evidence="5">Uridine monophosphate kinase</fullName>
    </alternativeName>
</protein>
<evidence type="ECO:0000256" key="2">
    <source>
        <dbReference type="ARBA" id="ARBA00007614"/>
    </source>
</evidence>
<dbReference type="GO" id="GO:0033862">
    <property type="term" value="F:UMP kinase activity"/>
    <property type="evidence" value="ECO:0007669"/>
    <property type="project" value="UniProtKB-EC"/>
</dbReference>
<dbReference type="Proteomes" id="UP001346149">
    <property type="component" value="Unassembled WGS sequence"/>
</dbReference>
<name>A0AAN7LD09_TRANT</name>
<feature type="domain" description="Aspartate/glutamate/uridylate kinase" evidence="6">
    <location>
        <begin position="51"/>
        <end position="113"/>
    </location>
</feature>
<dbReference type="SUPFAM" id="SSF53633">
    <property type="entry name" value="Carbamate kinase-like"/>
    <property type="match status" value="1"/>
</dbReference>
<dbReference type="EC" id="2.7.4.22" evidence="3"/>
<evidence type="ECO:0000313" key="7">
    <source>
        <dbReference type="EMBL" id="KAK4782775.1"/>
    </source>
</evidence>
<dbReference type="Gene3D" id="3.40.1160.10">
    <property type="entry name" value="Acetylglutamate kinase-like"/>
    <property type="match status" value="1"/>
</dbReference>
<evidence type="ECO:0000259" key="6">
    <source>
        <dbReference type="Pfam" id="PF00696"/>
    </source>
</evidence>
<proteinExistence type="inferred from homology"/>
<organism evidence="7 8">
    <name type="scientific">Trapa natans</name>
    <name type="common">Water chestnut</name>
    <dbReference type="NCBI Taxonomy" id="22666"/>
    <lineage>
        <taxon>Eukaryota</taxon>
        <taxon>Viridiplantae</taxon>
        <taxon>Streptophyta</taxon>
        <taxon>Embryophyta</taxon>
        <taxon>Tracheophyta</taxon>
        <taxon>Spermatophyta</taxon>
        <taxon>Magnoliopsida</taxon>
        <taxon>eudicotyledons</taxon>
        <taxon>Gunneridae</taxon>
        <taxon>Pentapetalae</taxon>
        <taxon>rosids</taxon>
        <taxon>malvids</taxon>
        <taxon>Myrtales</taxon>
        <taxon>Lythraceae</taxon>
        <taxon>Trapa</taxon>
    </lineage>
</organism>
<dbReference type="EMBL" id="JAXQNO010000015">
    <property type="protein sequence ID" value="KAK4782775.1"/>
    <property type="molecule type" value="Genomic_DNA"/>
</dbReference>
<keyword evidence="4" id="KW-0665">Pyrimidine biosynthesis</keyword>
<reference evidence="7 8" key="1">
    <citation type="journal article" date="2023" name="Hortic Res">
        <title>Pangenome of water caltrop reveals structural variations and asymmetric subgenome divergence after allopolyploidization.</title>
        <authorList>
            <person name="Zhang X."/>
            <person name="Chen Y."/>
            <person name="Wang L."/>
            <person name="Yuan Y."/>
            <person name="Fang M."/>
            <person name="Shi L."/>
            <person name="Lu R."/>
            <person name="Comes H.P."/>
            <person name="Ma Y."/>
            <person name="Chen Y."/>
            <person name="Huang G."/>
            <person name="Zhou Y."/>
            <person name="Zheng Z."/>
            <person name="Qiu Y."/>
        </authorList>
    </citation>
    <scope>NUCLEOTIDE SEQUENCE [LARGE SCALE GENOMIC DNA]</scope>
    <source>
        <strain evidence="7">F231</strain>
    </source>
</reference>
<dbReference type="Pfam" id="PF00696">
    <property type="entry name" value="AA_kinase"/>
    <property type="match status" value="1"/>
</dbReference>
<comment type="caution">
    <text evidence="7">The sequence shown here is derived from an EMBL/GenBank/DDBJ whole genome shotgun (WGS) entry which is preliminary data.</text>
</comment>
<dbReference type="PANTHER" id="PTHR42833:SF1">
    <property type="entry name" value="UMP KINASE"/>
    <property type="match status" value="1"/>
</dbReference>
<gene>
    <name evidence="7" type="ORF">SAY86_007149</name>
</gene>
<evidence type="ECO:0000256" key="3">
    <source>
        <dbReference type="ARBA" id="ARBA00012899"/>
    </source>
</evidence>
<evidence type="ECO:0000256" key="4">
    <source>
        <dbReference type="ARBA" id="ARBA00022975"/>
    </source>
</evidence>
<keyword evidence="8" id="KW-1185">Reference proteome</keyword>